<dbReference type="GO" id="GO:0004722">
    <property type="term" value="F:protein serine/threonine phosphatase activity"/>
    <property type="evidence" value="ECO:0007669"/>
    <property type="project" value="UniProtKB-EC"/>
</dbReference>
<dbReference type="OrthoDB" id="1930084at2759"/>
<evidence type="ECO:0000256" key="2">
    <source>
        <dbReference type="ARBA" id="ARBA00005333"/>
    </source>
</evidence>
<feature type="domain" description="Serine/threonine specific protein phosphatases" evidence="12">
    <location>
        <begin position="122"/>
        <end position="127"/>
    </location>
</feature>
<dbReference type="InterPro" id="IPR006186">
    <property type="entry name" value="Ser/Thr-sp_prot-phosphatase"/>
</dbReference>
<dbReference type="InterPro" id="IPR029052">
    <property type="entry name" value="Metallo-depent_PP-like"/>
</dbReference>
<dbReference type="SUPFAM" id="SSF56300">
    <property type="entry name" value="Metallo-dependent phosphatases"/>
    <property type="match status" value="1"/>
</dbReference>
<dbReference type="PANTHER" id="PTHR11668">
    <property type="entry name" value="SERINE/THREONINE PROTEIN PHOSPHATASE"/>
    <property type="match status" value="1"/>
</dbReference>
<keyword evidence="4 9" id="KW-0378">Hydrolase</keyword>
<comment type="catalytic activity">
    <reaction evidence="7">
        <text>O-phospho-L-seryl-[protein] + H2O = L-seryl-[protein] + phosphate</text>
        <dbReference type="Rhea" id="RHEA:20629"/>
        <dbReference type="Rhea" id="RHEA-COMP:9863"/>
        <dbReference type="Rhea" id="RHEA-COMP:11604"/>
        <dbReference type="ChEBI" id="CHEBI:15377"/>
        <dbReference type="ChEBI" id="CHEBI:29999"/>
        <dbReference type="ChEBI" id="CHEBI:43474"/>
        <dbReference type="ChEBI" id="CHEBI:83421"/>
        <dbReference type="EC" id="3.1.3.16"/>
    </reaction>
</comment>
<keyword evidence="11" id="KW-0812">Transmembrane</keyword>
<evidence type="ECO:0000256" key="6">
    <source>
        <dbReference type="ARBA" id="ARBA00023211"/>
    </source>
</evidence>
<evidence type="ECO:0000256" key="11">
    <source>
        <dbReference type="SAM" id="Phobius"/>
    </source>
</evidence>
<dbReference type="PRINTS" id="PR00114">
    <property type="entry name" value="STPHPHTASE"/>
</dbReference>
<dbReference type="CDD" id="cd07414">
    <property type="entry name" value="MPP_PP1_PPKL"/>
    <property type="match status" value="1"/>
</dbReference>
<keyword evidence="11" id="KW-0472">Membrane</keyword>
<keyword evidence="3" id="KW-0479">Metal-binding</keyword>
<dbReference type="GO" id="GO:1902494">
    <property type="term" value="C:catalytic complex"/>
    <property type="evidence" value="ECO:0007669"/>
    <property type="project" value="UniProtKB-ARBA"/>
</dbReference>
<name>A0A9J6HC26_HAELO</name>
<evidence type="ECO:0000259" key="12">
    <source>
        <dbReference type="PROSITE" id="PS00125"/>
    </source>
</evidence>
<protein>
    <recommendedName>
        <fullName evidence="9">Serine/threonine-protein phosphatase</fullName>
        <ecNumber evidence="9">3.1.3.16</ecNumber>
    </recommendedName>
</protein>
<reference evidence="13 14" key="1">
    <citation type="journal article" date="2020" name="Cell">
        <title>Large-Scale Comparative Analyses of Tick Genomes Elucidate Their Genetic Diversity and Vector Capacities.</title>
        <authorList>
            <consortium name="Tick Genome and Microbiome Consortium (TIGMIC)"/>
            <person name="Jia N."/>
            <person name="Wang J."/>
            <person name="Shi W."/>
            <person name="Du L."/>
            <person name="Sun Y."/>
            <person name="Zhan W."/>
            <person name="Jiang J.F."/>
            <person name="Wang Q."/>
            <person name="Zhang B."/>
            <person name="Ji P."/>
            <person name="Bell-Sakyi L."/>
            <person name="Cui X.M."/>
            <person name="Yuan T.T."/>
            <person name="Jiang B.G."/>
            <person name="Yang W.F."/>
            <person name="Lam T.T."/>
            <person name="Chang Q.C."/>
            <person name="Ding S.J."/>
            <person name="Wang X.J."/>
            <person name="Zhu J.G."/>
            <person name="Ruan X.D."/>
            <person name="Zhao L."/>
            <person name="Wei J.T."/>
            <person name="Ye R.Z."/>
            <person name="Que T.C."/>
            <person name="Du C.H."/>
            <person name="Zhou Y.H."/>
            <person name="Cheng J.X."/>
            <person name="Dai P.F."/>
            <person name="Guo W.B."/>
            <person name="Han X.H."/>
            <person name="Huang E.J."/>
            <person name="Li L.F."/>
            <person name="Wei W."/>
            <person name="Gao Y.C."/>
            <person name="Liu J.Z."/>
            <person name="Shao H.Z."/>
            <person name="Wang X."/>
            <person name="Wang C.C."/>
            <person name="Yang T.C."/>
            <person name="Huo Q.B."/>
            <person name="Li W."/>
            <person name="Chen H.Y."/>
            <person name="Chen S.E."/>
            <person name="Zhou L.G."/>
            <person name="Ni X.B."/>
            <person name="Tian J.H."/>
            <person name="Sheng Y."/>
            <person name="Liu T."/>
            <person name="Pan Y.S."/>
            <person name="Xia L.Y."/>
            <person name="Li J."/>
            <person name="Zhao F."/>
            <person name="Cao W.C."/>
        </authorList>
    </citation>
    <scope>NUCLEOTIDE SEQUENCE [LARGE SCALE GENOMIC DNA]</scope>
    <source>
        <tissue evidence="13">Larvae</tissue>
    </source>
</reference>
<dbReference type="InterPro" id="IPR031675">
    <property type="entry name" value="STPPase_N"/>
</dbReference>
<dbReference type="AlphaFoldDB" id="A0A9J6HC26"/>
<dbReference type="VEuPathDB" id="VectorBase:HLOH_042727"/>
<evidence type="ECO:0000256" key="10">
    <source>
        <dbReference type="SAM" id="MobiDB-lite"/>
    </source>
</evidence>
<evidence type="ECO:0000256" key="7">
    <source>
        <dbReference type="ARBA" id="ARBA00047761"/>
    </source>
</evidence>
<dbReference type="Pfam" id="PF16891">
    <property type="entry name" value="STPPase_N"/>
    <property type="match status" value="1"/>
</dbReference>
<keyword evidence="6" id="KW-0464">Manganese</keyword>
<dbReference type="InterPro" id="IPR004843">
    <property type="entry name" value="Calcineurin-like_PHP"/>
</dbReference>
<evidence type="ECO:0000256" key="3">
    <source>
        <dbReference type="ARBA" id="ARBA00022723"/>
    </source>
</evidence>
<dbReference type="PROSITE" id="PS00125">
    <property type="entry name" value="SER_THR_PHOSPHATASE"/>
    <property type="match status" value="1"/>
</dbReference>
<dbReference type="Pfam" id="PF00149">
    <property type="entry name" value="Metallophos"/>
    <property type="match status" value="1"/>
</dbReference>
<dbReference type="FunFam" id="3.60.21.10:FF:000004">
    <property type="entry name" value="Serine/threonine-protein phosphatase"/>
    <property type="match status" value="1"/>
</dbReference>
<evidence type="ECO:0000256" key="4">
    <source>
        <dbReference type="ARBA" id="ARBA00022801"/>
    </source>
</evidence>
<evidence type="ECO:0000313" key="13">
    <source>
        <dbReference type="EMBL" id="KAH9384513.1"/>
    </source>
</evidence>
<dbReference type="SMART" id="SM00156">
    <property type="entry name" value="PP2Ac"/>
    <property type="match status" value="1"/>
</dbReference>
<dbReference type="GO" id="GO:0046872">
    <property type="term" value="F:metal ion binding"/>
    <property type="evidence" value="ECO:0007669"/>
    <property type="project" value="UniProtKB-KW"/>
</dbReference>
<evidence type="ECO:0000256" key="9">
    <source>
        <dbReference type="RuleBase" id="RU004273"/>
    </source>
</evidence>
<dbReference type="GO" id="GO:0005634">
    <property type="term" value="C:nucleus"/>
    <property type="evidence" value="ECO:0007669"/>
    <property type="project" value="TreeGrafter"/>
</dbReference>
<feature type="transmembrane region" description="Helical" evidence="11">
    <location>
        <begin position="463"/>
        <end position="485"/>
    </location>
</feature>
<comment type="similarity">
    <text evidence="2">Belongs to the PPP phosphatase family. PP-1 subfamily.</text>
</comment>
<organism evidence="13 14">
    <name type="scientific">Haemaphysalis longicornis</name>
    <name type="common">Bush tick</name>
    <dbReference type="NCBI Taxonomy" id="44386"/>
    <lineage>
        <taxon>Eukaryota</taxon>
        <taxon>Metazoa</taxon>
        <taxon>Ecdysozoa</taxon>
        <taxon>Arthropoda</taxon>
        <taxon>Chelicerata</taxon>
        <taxon>Arachnida</taxon>
        <taxon>Acari</taxon>
        <taxon>Parasitiformes</taxon>
        <taxon>Ixodida</taxon>
        <taxon>Ixodoidea</taxon>
        <taxon>Ixodidae</taxon>
        <taxon>Haemaphysalinae</taxon>
        <taxon>Haemaphysalis</taxon>
    </lineage>
</organism>
<dbReference type="Proteomes" id="UP000821853">
    <property type="component" value="Unassembled WGS sequence"/>
</dbReference>
<dbReference type="InterPro" id="IPR050341">
    <property type="entry name" value="PP1_catalytic_subunit"/>
</dbReference>
<evidence type="ECO:0000256" key="1">
    <source>
        <dbReference type="ARBA" id="ARBA00001936"/>
    </source>
</evidence>
<evidence type="ECO:0000313" key="14">
    <source>
        <dbReference type="Proteomes" id="UP000821853"/>
    </source>
</evidence>
<comment type="caution">
    <text evidence="13">The sequence shown here is derived from an EMBL/GenBank/DDBJ whole genome shotgun (WGS) entry which is preliminary data.</text>
</comment>
<evidence type="ECO:0000256" key="8">
    <source>
        <dbReference type="ARBA" id="ARBA00048336"/>
    </source>
</evidence>
<comment type="catalytic activity">
    <reaction evidence="8 9">
        <text>O-phospho-L-threonyl-[protein] + H2O = L-threonyl-[protein] + phosphate</text>
        <dbReference type="Rhea" id="RHEA:47004"/>
        <dbReference type="Rhea" id="RHEA-COMP:11060"/>
        <dbReference type="Rhea" id="RHEA-COMP:11605"/>
        <dbReference type="ChEBI" id="CHEBI:15377"/>
        <dbReference type="ChEBI" id="CHEBI:30013"/>
        <dbReference type="ChEBI" id="CHEBI:43474"/>
        <dbReference type="ChEBI" id="CHEBI:61977"/>
        <dbReference type="EC" id="3.1.3.16"/>
    </reaction>
</comment>
<keyword evidence="5" id="KW-0904">Protein phosphatase</keyword>
<keyword evidence="11" id="KW-1133">Transmembrane helix</keyword>
<proteinExistence type="inferred from homology"/>
<gene>
    <name evidence="13" type="ORF">HPB48_026520</name>
</gene>
<feature type="region of interest" description="Disordered" evidence="10">
    <location>
        <begin position="308"/>
        <end position="414"/>
    </location>
</feature>
<dbReference type="Gene3D" id="3.60.21.10">
    <property type="match status" value="1"/>
</dbReference>
<accession>A0A9J6HC26</accession>
<evidence type="ECO:0000256" key="5">
    <source>
        <dbReference type="ARBA" id="ARBA00022912"/>
    </source>
</evidence>
<dbReference type="OMA" id="MCETASA"/>
<dbReference type="EC" id="3.1.3.16" evidence="9"/>
<keyword evidence="14" id="KW-1185">Reference proteome</keyword>
<comment type="cofactor">
    <cofactor evidence="1">
        <name>Mn(2+)</name>
        <dbReference type="ChEBI" id="CHEBI:29035"/>
    </cofactor>
</comment>
<dbReference type="PANTHER" id="PTHR11668:SF300">
    <property type="entry name" value="SERINE_THREONINE-PROTEIN PHOSPHATASE"/>
    <property type="match status" value="1"/>
</dbReference>
<dbReference type="GO" id="GO:0030514">
    <property type="term" value="P:negative regulation of BMP signaling pathway"/>
    <property type="evidence" value="ECO:0007669"/>
    <property type="project" value="UniProtKB-ARBA"/>
</dbReference>
<dbReference type="GO" id="GO:0005829">
    <property type="term" value="C:cytosol"/>
    <property type="evidence" value="ECO:0007669"/>
    <property type="project" value="UniProtKB-ARBA"/>
</dbReference>
<sequence>MADQPERLNIDNVLQRLLEVRGSRPGKNVQLSENEIRGLCLKGREVFLSQPILLELEAPLKICGDTHGQYYDLLRLFEYGGFPPESNYLFLGDYVDRGRHSLETISLLLAYKIKYPENFFILRGNHECASINRIYGFYDECKRRYNIKLWKTFTDCFNCLPVAAIVDEKIFCMHGGLSPDLQSMEQVRRIMRPTDVPDQGLLCDLLWSDPDKDIMGWGENDRGVSFTFGADVVAKFLHKHDLDLICRAHQVVEDGYEFFAKRQLVTLFSAPNYCGEFDNAGAMMSVDETLMCSFQILKPADKKKFPYGGIAAGGKPPAPQRGQGPNPNGALWKGREDVVGSEQGSRGARQQPRLCGQRGGSPGSLRTTTAGPHARQRPATSGRDTLTPPPSQHRGKGAHHLTSATGHSLSPSPPSKRMLCVTCSLAFSVSRVGKALDEGDGMVALTATRVLCLSSYLPHFCPFFFFFLPSSWPSMVTSVLFFSFFR</sequence>
<dbReference type="EMBL" id="JABSTR010002618">
    <property type="protein sequence ID" value="KAH9384513.1"/>
    <property type="molecule type" value="Genomic_DNA"/>
</dbReference>